<proteinExistence type="predicted"/>
<gene>
    <name evidence="1" type="ORF">FF38_10650</name>
</gene>
<evidence type="ECO:0000313" key="2">
    <source>
        <dbReference type="Proteomes" id="UP000037069"/>
    </source>
</evidence>
<keyword evidence="2" id="KW-1185">Reference proteome</keyword>
<dbReference type="Proteomes" id="UP000037069">
    <property type="component" value="Unassembled WGS sequence"/>
</dbReference>
<dbReference type="OrthoDB" id="8029967at2759"/>
<sequence>MVILRRLQNIFQHKNTGTLLSTFWAAVISRMSFYSNQECTGRSITNKSSTFYLMLEVFDIRKRLLQHIRLYSHEYLPKLAKFGCWSFLKGRCRKKELDISTVKPTANEMNWSFLKIVEIIQNDEYSQEIKKLQNSQVLFFSDFNNYSWLEDRVIRFRTLCCRTKARFTSPEFFNRVLKGTEVVPDWRSKTILFVVEEGPCCPF</sequence>
<evidence type="ECO:0000313" key="1">
    <source>
        <dbReference type="EMBL" id="KNC34267.1"/>
    </source>
</evidence>
<organism evidence="1 2">
    <name type="scientific">Lucilia cuprina</name>
    <name type="common">Green bottle fly</name>
    <name type="synonym">Australian sheep blowfly</name>
    <dbReference type="NCBI Taxonomy" id="7375"/>
    <lineage>
        <taxon>Eukaryota</taxon>
        <taxon>Metazoa</taxon>
        <taxon>Ecdysozoa</taxon>
        <taxon>Arthropoda</taxon>
        <taxon>Hexapoda</taxon>
        <taxon>Insecta</taxon>
        <taxon>Pterygota</taxon>
        <taxon>Neoptera</taxon>
        <taxon>Endopterygota</taxon>
        <taxon>Diptera</taxon>
        <taxon>Brachycera</taxon>
        <taxon>Muscomorpha</taxon>
        <taxon>Oestroidea</taxon>
        <taxon>Calliphoridae</taxon>
        <taxon>Luciliinae</taxon>
        <taxon>Lucilia</taxon>
    </lineage>
</organism>
<reference evidence="1 2" key="1">
    <citation type="journal article" date="2015" name="Nat. Commun.">
        <title>Lucilia cuprina genome unlocks parasitic fly biology to underpin future interventions.</title>
        <authorList>
            <person name="Anstead C.A."/>
            <person name="Korhonen P.K."/>
            <person name="Young N.D."/>
            <person name="Hall R.S."/>
            <person name="Jex A.R."/>
            <person name="Murali S.C."/>
            <person name="Hughes D.S."/>
            <person name="Lee S.F."/>
            <person name="Perry T."/>
            <person name="Stroehlein A.J."/>
            <person name="Ansell B.R."/>
            <person name="Breugelmans B."/>
            <person name="Hofmann A."/>
            <person name="Qu J."/>
            <person name="Dugan S."/>
            <person name="Lee S.L."/>
            <person name="Chao H."/>
            <person name="Dinh H."/>
            <person name="Han Y."/>
            <person name="Doddapaneni H.V."/>
            <person name="Worley K.C."/>
            <person name="Muzny D.M."/>
            <person name="Ioannidis P."/>
            <person name="Waterhouse R.M."/>
            <person name="Zdobnov E.M."/>
            <person name="James P.J."/>
            <person name="Bagnall N.H."/>
            <person name="Kotze A.C."/>
            <person name="Gibbs R.A."/>
            <person name="Richards S."/>
            <person name="Batterham P."/>
            <person name="Gasser R.B."/>
        </authorList>
    </citation>
    <scope>NUCLEOTIDE SEQUENCE [LARGE SCALE GENOMIC DNA]</scope>
    <source>
        <strain evidence="1 2">LS</strain>
        <tissue evidence="1">Full body</tissue>
    </source>
</reference>
<comment type="caution">
    <text evidence="1">The sequence shown here is derived from an EMBL/GenBank/DDBJ whole genome shotgun (WGS) entry which is preliminary data.</text>
</comment>
<protein>
    <submittedName>
        <fullName evidence="1">Uncharacterized protein</fullName>
    </submittedName>
</protein>
<accession>A0A0L0CQ01</accession>
<dbReference type="AlphaFoldDB" id="A0A0L0CQ01"/>
<name>A0A0L0CQ01_LUCCU</name>
<dbReference type="EMBL" id="JRES01000082">
    <property type="protein sequence ID" value="KNC34267.1"/>
    <property type="molecule type" value="Genomic_DNA"/>
</dbReference>